<gene>
    <name evidence="1" type="ORF">DBV05_g6309</name>
</gene>
<protein>
    <submittedName>
        <fullName evidence="1">Uncharacterized protein</fullName>
    </submittedName>
</protein>
<sequence>MSDLLELSTVPKLTGAKNFHLWRSFITMHYDPSNLNSMIAAQDINARNLILATIDVAIAQNLVELGSAMKMWDALHAVYDGAATRINHQDKLRALNKMEPPRFETFDSFMWAFVGEVQKLNNAGCGVSESQAMSTLLSKLSSRTAGTDVYLIDSDSKHKTLLEMIGFLNTNYNGVLSQAFGWKE</sequence>
<proteinExistence type="predicted"/>
<dbReference type="Proteomes" id="UP000325902">
    <property type="component" value="Unassembled WGS sequence"/>
</dbReference>
<accession>A0A5N5DBK6</accession>
<comment type="caution">
    <text evidence="1">The sequence shown here is derived from an EMBL/GenBank/DDBJ whole genome shotgun (WGS) entry which is preliminary data.</text>
</comment>
<keyword evidence="2" id="KW-1185">Reference proteome</keyword>
<dbReference type="Pfam" id="PF14223">
    <property type="entry name" value="Retrotran_gag_2"/>
    <property type="match status" value="1"/>
</dbReference>
<reference evidence="1 2" key="1">
    <citation type="journal article" date="2019" name="Sci. Rep.">
        <title>A multi-omics analysis of the grapevine pathogen Lasiodiplodia theobromae reveals that temperature affects the expression of virulence- and pathogenicity-related genes.</title>
        <authorList>
            <person name="Felix C."/>
            <person name="Meneses R."/>
            <person name="Goncalves M.F.M."/>
            <person name="Tilleman L."/>
            <person name="Duarte A.S."/>
            <person name="Jorrin-Novo J.V."/>
            <person name="Van de Peer Y."/>
            <person name="Deforce D."/>
            <person name="Van Nieuwerburgh F."/>
            <person name="Esteves A.C."/>
            <person name="Alves A."/>
        </authorList>
    </citation>
    <scope>NUCLEOTIDE SEQUENCE [LARGE SCALE GENOMIC DNA]</scope>
    <source>
        <strain evidence="1 2">LA-SOL3</strain>
    </source>
</reference>
<name>A0A5N5DBK6_9PEZI</name>
<dbReference type="OrthoDB" id="97058at2759"/>
<organism evidence="1 2">
    <name type="scientific">Lasiodiplodia theobromae</name>
    <dbReference type="NCBI Taxonomy" id="45133"/>
    <lineage>
        <taxon>Eukaryota</taxon>
        <taxon>Fungi</taxon>
        <taxon>Dikarya</taxon>
        <taxon>Ascomycota</taxon>
        <taxon>Pezizomycotina</taxon>
        <taxon>Dothideomycetes</taxon>
        <taxon>Dothideomycetes incertae sedis</taxon>
        <taxon>Botryosphaeriales</taxon>
        <taxon>Botryosphaeriaceae</taxon>
        <taxon>Lasiodiplodia</taxon>
    </lineage>
</organism>
<dbReference type="EMBL" id="VCHE01000037">
    <property type="protein sequence ID" value="KAB2575027.1"/>
    <property type="molecule type" value="Genomic_DNA"/>
</dbReference>
<dbReference type="AlphaFoldDB" id="A0A5N5DBK6"/>
<evidence type="ECO:0000313" key="2">
    <source>
        <dbReference type="Proteomes" id="UP000325902"/>
    </source>
</evidence>
<evidence type="ECO:0000313" key="1">
    <source>
        <dbReference type="EMBL" id="KAB2575027.1"/>
    </source>
</evidence>